<protein>
    <submittedName>
        <fullName evidence="1">Uncharacterized protein</fullName>
    </submittedName>
</protein>
<dbReference type="Proteomes" id="UP000014937">
    <property type="component" value="Unassembled WGS sequence"/>
</dbReference>
<dbReference type="InterPro" id="IPR027417">
    <property type="entry name" value="P-loop_NTPase"/>
</dbReference>
<name>R6XX17_9FIRM</name>
<comment type="caution">
    <text evidence="1">The sequence shown here is derived from an EMBL/GenBank/DDBJ whole genome shotgun (WGS) entry which is preliminary data.</text>
</comment>
<proteinExistence type="predicted"/>
<dbReference type="SUPFAM" id="SSF52540">
    <property type="entry name" value="P-loop containing nucleoside triphosphate hydrolases"/>
    <property type="match status" value="1"/>
</dbReference>
<dbReference type="EMBL" id="CBGL010000050">
    <property type="protein sequence ID" value="CDD10822.1"/>
    <property type="molecule type" value="Genomic_DNA"/>
</dbReference>
<organism evidence="1 2">
    <name type="scientific">Phascolarctobacterium succinatutens CAG:287</name>
    <dbReference type="NCBI Taxonomy" id="1263101"/>
    <lineage>
        <taxon>Bacteria</taxon>
        <taxon>Bacillati</taxon>
        <taxon>Bacillota</taxon>
        <taxon>Negativicutes</taxon>
        <taxon>Acidaminococcales</taxon>
        <taxon>Acidaminococcaceae</taxon>
        <taxon>Phascolarctobacterium</taxon>
    </lineage>
</organism>
<dbReference type="RefSeq" id="WP_021721215.1">
    <property type="nucleotide sequence ID" value="NZ_FR892829.1"/>
</dbReference>
<evidence type="ECO:0000313" key="2">
    <source>
        <dbReference type="Proteomes" id="UP000014937"/>
    </source>
</evidence>
<dbReference type="AlphaFoldDB" id="R6XX17"/>
<dbReference type="Gene3D" id="3.40.50.300">
    <property type="entry name" value="P-loop containing nucleotide triphosphate hydrolases"/>
    <property type="match status" value="1"/>
</dbReference>
<evidence type="ECO:0000313" key="1">
    <source>
        <dbReference type="EMBL" id="CDD10822.1"/>
    </source>
</evidence>
<gene>
    <name evidence="1" type="ORF">BN587_02197</name>
</gene>
<reference evidence="1" key="1">
    <citation type="submission" date="2012-11" db="EMBL/GenBank/DDBJ databases">
        <title>Dependencies among metagenomic species, viruses, plasmids and units of genetic variation.</title>
        <authorList>
            <person name="Nielsen H.B."/>
            <person name="Almeida M."/>
            <person name="Juncker A.S."/>
            <person name="Rasmussen S."/>
            <person name="Li J."/>
            <person name="Sunagawa S."/>
            <person name="Plichta D."/>
            <person name="Gautier L."/>
            <person name="Le Chatelier E."/>
            <person name="Peletier E."/>
            <person name="Bonde I."/>
            <person name="Nielsen T."/>
            <person name="Manichanh C."/>
            <person name="Arumugam M."/>
            <person name="Batto J."/>
            <person name="Santos M.B.Q.D."/>
            <person name="Blom N."/>
            <person name="Borruel N."/>
            <person name="Burgdorf K.S."/>
            <person name="Boumezbeur F."/>
            <person name="Casellas F."/>
            <person name="Dore J."/>
            <person name="Guarner F."/>
            <person name="Hansen T."/>
            <person name="Hildebrand F."/>
            <person name="Kaas R.S."/>
            <person name="Kennedy S."/>
            <person name="Kristiansen K."/>
            <person name="Kultima J.R."/>
            <person name="Leonard P."/>
            <person name="Levenez F."/>
            <person name="Lund O."/>
            <person name="Moumen B."/>
            <person name="Le Paslier D."/>
            <person name="Pons N."/>
            <person name="Pedersen O."/>
            <person name="Prifti E."/>
            <person name="Qin J."/>
            <person name="Raes J."/>
            <person name="Tap J."/>
            <person name="Tims S."/>
            <person name="Ussery D.W."/>
            <person name="Yamada T."/>
            <person name="MetaHit consortium"/>
            <person name="Renault P."/>
            <person name="Sicheritz-Ponten T."/>
            <person name="Bork P."/>
            <person name="Wang J."/>
            <person name="Brunak S."/>
            <person name="Ehrlich S.D."/>
        </authorList>
    </citation>
    <scope>NUCLEOTIDE SEQUENCE [LARGE SCALE GENOMIC DNA]</scope>
</reference>
<accession>R6XX17</accession>
<sequence>MNYQIEDVFSPRSFPQNTYISRKLDDEETVDDRLRRALAMKGNLIFVSGASKSGKTVLCHKAIAAESYIALSGNQISTKADFWNHIAEQLPLSDAVVTTTGGQDTAAKTGQAQFAVNFGVANMGVSINKTNGSAFNQQLAMTNNRTERQIIQYLIDNDKVLVIDDFHYVAREMQMYIARTLKTELFNGLKAVIISLPHRSDEAIICNPDLIGRTTSIEILPWTAAELKAIAVKGFELLGMPIGEAEENLLAQESITSPQLMQENCFQLAFAAMQKKQPISLELVHFAFKQTARNYAHYERLVKAIVQGPVRGIGRRKLYALAQGSVDIYHLLLLAFKADPPVTELSMVTLKERIKGLLLSKELLSSTIISATINKIIKIVEATMPDLDALEYKAQCLYILDPFLLFYLRWK</sequence>
<dbReference type="HOGENOM" id="CLU_699775_0_0_9"/>